<evidence type="ECO:0000313" key="2">
    <source>
        <dbReference type="Proteomes" id="UP000299102"/>
    </source>
</evidence>
<dbReference type="AlphaFoldDB" id="A0A4C1UDF2"/>
<keyword evidence="2" id="KW-1185">Reference proteome</keyword>
<protein>
    <submittedName>
        <fullName evidence="1">Uncharacterized protein</fullName>
    </submittedName>
</protein>
<dbReference type="OrthoDB" id="7510738at2759"/>
<name>A0A4C1UDF2_EUMVA</name>
<organism evidence="1 2">
    <name type="scientific">Eumeta variegata</name>
    <name type="common">Bagworm moth</name>
    <name type="synonym">Eumeta japonica</name>
    <dbReference type="NCBI Taxonomy" id="151549"/>
    <lineage>
        <taxon>Eukaryota</taxon>
        <taxon>Metazoa</taxon>
        <taxon>Ecdysozoa</taxon>
        <taxon>Arthropoda</taxon>
        <taxon>Hexapoda</taxon>
        <taxon>Insecta</taxon>
        <taxon>Pterygota</taxon>
        <taxon>Neoptera</taxon>
        <taxon>Endopterygota</taxon>
        <taxon>Lepidoptera</taxon>
        <taxon>Glossata</taxon>
        <taxon>Ditrysia</taxon>
        <taxon>Tineoidea</taxon>
        <taxon>Psychidae</taxon>
        <taxon>Oiketicinae</taxon>
        <taxon>Eumeta</taxon>
    </lineage>
</organism>
<proteinExistence type="predicted"/>
<accession>A0A4C1UDF2</accession>
<dbReference type="EMBL" id="BGZK01000155">
    <property type="protein sequence ID" value="GBP23976.1"/>
    <property type="molecule type" value="Genomic_DNA"/>
</dbReference>
<comment type="caution">
    <text evidence="1">The sequence shown here is derived from an EMBL/GenBank/DDBJ whole genome shotgun (WGS) entry which is preliminary data.</text>
</comment>
<reference evidence="1 2" key="1">
    <citation type="journal article" date="2019" name="Commun. Biol.">
        <title>The bagworm genome reveals a unique fibroin gene that provides high tensile strength.</title>
        <authorList>
            <person name="Kono N."/>
            <person name="Nakamura H."/>
            <person name="Ohtoshi R."/>
            <person name="Tomita M."/>
            <person name="Numata K."/>
            <person name="Arakawa K."/>
        </authorList>
    </citation>
    <scope>NUCLEOTIDE SEQUENCE [LARGE SCALE GENOMIC DNA]</scope>
</reference>
<sequence>MTGRYKNQWKVGRKDVRLARDLCKCLKREGCVLPLPLFYSYASADGVEERALVPRSRSHARLRWNATVSHAFSCVQPAFIDL</sequence>
<evidence type="ECO:0000313" key="1">
    <source>
        <dbReference type="EMBL" id="GBP23976.1"/>
    </source>
</evidence>
<dbReference type="Proteomes" id="UP000299102">
    <property type="component" value="Unassembled WGS sequence"/>
</dbReference>
<gene>
    <name evidence="1" type="ORF">EVAR_17616_1</name>
</gene>